<dbReference type="Proteomes" id="UP001320159">
    <property type="component" value="Unassembled WGS sequence"/>
</dbReference>
<evidence type="ECO:0000256" key="4">
    <source>
        <dbReference type="ARBA" id="ARBA00022741"/>
    </source>
</evidence>
<dbReference type="InterPro" id="IPR036888">
    <property type="entry name" value="DNA_integrity_DisA_N_sf"/>
</dbReference>
<dbReference type="GO" id="GO:0030145">
    <property type="term" value="F:manganese ion binding"/>
    <property type="evidence" value="ECO:0007669"/>
    <property type="project" value="UniProtKB-UniRule"/>
</dbReference>
<dbReference type="SUPFAM" id="SSF143597">
    <property type="entry name" value="YojJ-like"/>
    <property type="match status" value="1"/>
</dbReference>
<name>A0AAP2RD71_9EURY</name>
<proteinExistence type="inferred from homology"/>
<comment type="similarity">
    <text evidence="6">Belongs to the adenylate cyclase family. DacZ subfamily.</text>
</comment>
<dbReference type="PANTHER" id="PTHR34185">
    <property type="entry name" value="DIADENYLATE CYCLASE"/>
    <property type="match status" value="1"/>
</dbReference>
<gene>
    <name evidence="6" type="primary">dacZ</name>
    <name evidence="8" type="ORF">CUJ83_08070</name>
</gene>
<comment type="caution">
    <text evidence="8">The sequence shown here is derived from an EMBL/GenBank/DDBJ whole genome shotgun (WGS) entry which is preliminary data.</text>
</comment>
<reference evidence="8 9" key="1">
    <citation type="submission" date="2017-11" db="EMBL/GenBank/DDBJ databases">
        <title>Isolation and Characterization of Family Methanocellaceae Species from Potential Methane Hydrate Area Offshore Southwestern Taiwan.</title>
        <authorList>
            <person name="Zhang W.-L."/>
            <person name="Chen W.-C."/>
            <person name="Lai M.-C."/>
            <person name="Chen S.-C."/>
        </authorList>
    </citation>
    <scope>NUCLEOTIDE SEQUENCE [LARGE SCALE GENOMIC DNA]</scope>
    <source>
        <strain evidence="8 9">CWC-04</strain>
    </source>
</reference>
<dbReference type="InterPro" id="IPR048546">
    <property type="entry name" value="DacZ_A"/>
</dbReference>
<evidence type="ECO:0000313" key="9">
    <source>
        <dbReference type="Proteomes" id="UP001320159"/>
    </source>
</evidence>
<dbReference type="InterPro" id="IPR014499">
    <property type="entry name" value="DAC_DacZ"/>
</dbReference>
<comment type="cofactor">
    <cofactor evidence="6">
        <name>Mn(2+)</name>
        <dbReference type="ChEBI" id="CHEBI:29035"/>
    </cofactor>
</comment>
<evidence type="ECO:0000259" key="7">
    <source>
        <dbReference type="PROSITE" id="PS51794"/>
    </source>
</evidence>
<keyword evidence="6" id="KW-0464">Manganese</keyword>
<dbReference type="Pfam" id="PF02457">
    <property type="entry name" value="DAC"/>
    <property type="match status" value="1"/>
</dbReference>
<keyword evidence="9" id="KW-1185">Reference proteome</keyword>
<dbReference type="PIRSF" id="PIRSF019073">
    <property type="entry name" value="UCP019073"/>
    <property type="match status" value="1"/>
</dbReference>
<evidence type="ECO:0000256" key="1">
    <source>
        <dbReference type="ARBA" id="ARBA00000877"/>
    </source>
</evidence>
<dbReference type="PANTHER" id="PTHR34185:SF1">
    <property type="entry name" value="DIADENYLATE CYCLASE"/>
    <property type="match status" value="1"/>
</dbReference>
<dbReference type="GO" id="GO:0005524">
    <property type="term" value="F:ATP binding"/>
    <property type="evidence" value="ECO:0007669"/>
    <property type="project" value="UniProtKB-UniRule"/>
</dbReference>
<dbReference type="EMBL" id="PGCK01000006">
    <property type="protein sequence ID" value="MCD1294952.1"/>
    <property type="molecule type" value="Genomic_DNA"/>
</dbReference>
<comment type="catalytic activity">
    <reaction evidence="1 6">
        <text>2 ATP = 3',3'-c-di-AMP + 2 diphosphate</text>
        <dbReference type="Rhea" id="RHEA:35655"/>
        <dbReference type="ChEBI" id="CHEBI:30616"/>
        <dbReference type="ChEBI" id="CHEBI:33019"/>
        <dbReference type="ChEBI" id="CHEBI:71500"/>
        <dbReference type="EC" id="2.7.7.85"/>
    </reaction>
</comment>
<dbReference type="AlphaFoldDB" id="A0AAP2RD71"/>
<comment type="function">
    <text evidence="6">Diadenylate cyclase that catalyzes the condensation of 2 ATP molecules into cyclic di-AMP (c-di-AMP). c-di-AMP is a second messenger for intracellular signal transduction involved in the control of important regulatory processes such as osmoregulation.</text>
</comment>
<sequence>MIVRDELVTTAEELSKRINAGAIIIISHDAKDIKDQLTTDIPVIIAKLRSGREEEVEEEKSVINIYAKIPRRISDEYLFHKVSRIELMSEAVEMAYLKGLIPNRVVVGIVSLGEINSIITMGVTNIPLIQKTADIASSIDYDLFKAVLNLAIEIGREGREHKNVGTAFIIGDIEKVLKMSHQIILNPYEGHKKKDRNIRDETNWESVKEFAQLDGMFLVDEQGYIVAAGRYLDVRAKGITLVPGLGGRHLAAASMTKITKSIAITVSESTSIVTIYKDGEEVFHIDPRVSIT</sequence>
<keyword evidence="2 6" id="KW-0808">Transferase</keyword>
<evidence type="ECO:0000256" key="6">
    <source>
        <dbReference type="HAMAP-Rule" id="MF_00840"/>
    </source>
</evidence>
<evidence type="ECO:0000313" key="8">
    <source>
        <dbReference type="EMBL" id="MCD1294952.1"/>
    </source>
</evidence>
<dbReference type="GO" id="GO:0106408">
    <property type="term" value="F:diadenylate cyclase activity"/>
    <property type="evidence" value="ECO:0007669"/>
    <property type="project" value="UniProtKB-EC"/>
</dbReference>
<dbReference type="EC" id="2.7.7.85" evidence="6"/>
<dbReference type="HAMAP" id="MF_00840">
    <property type="entry name" value="DacZ"/>
    <property type="match status" value="1"/>
</dbReference>
<evidence type="ECO:0000256" key="5">
    <source>
        <dbReference type="ARBA" id="ARBA00022840"/>
    </source>
</evidence>
<dbReference type="InterPro" id="IPR003390">
    <property type="entry name" value="DNA_integrity_scan_DisA_N"/>
</dbReference>
<dbReference type="InterPro" id="IPR050338">
    <property type="entry name" value="DisA"/>
</dbReference>
<keyword evidence="3 6" id="KW-0548">Nucleotidyltransferase</keyword>
<keyword evidence="5 6" id="KW-0067">ATP-binding</keyword>
<evidence type="ECO:0000256" key="3">
    <source>
        <dbReference type="ARBA" id="ARBA00022695"/>
    </source>
</evidence>
<dbReference type="RefSeq" id="WP_230741791.1">
    <property type="nucleotide sequence ID" value="NZ_PGCK01000006.1"/>
</dbReference>
<organism evidence="8 9">
    <name type="scientific">Methanooceanicella nereidis</name>
    <dbReference type="NCBI Taxonomy" id="2052831"/>
    <lineage>
        <taxon>Archaea</taxon>
        <taxon>Methanobacteriati</taxon>
        <taxon>Methanobacteriota</taxon>
        <taxon>Stenosarchaea group</taxon>
        <taxon>Methanomicrobia</taxon>
        <taxon>Methanocellales</taxon>
        <taxon>Methanocellaceae</taxon>
        <taxon>Methanooceanicella</taxon>
    </lineage>
</organism>
<accession>A0AAP2RD71</accession>
<dbReference type="GO" id="GO:0004016">
    <property type="term" value="F:adenylate cyclase activity"/>
    <property type="evidence" value="ECO:0007669"/>
    <property type="project" value="UniProtKB-UniRule"/>
</dbReference>
<feature type="domain" description="DAC" evidence="7">
    <location>
        <begin position="132"/>
        <end position="287"/>
    </location>
</feature>
<dbReference type="Pfam" id="PF21754">
    <property type="entry name" value="DacZ_A"/>
    <property type="match status" value="1"/>
</dbReference>
<dbReference type="Gene3D" id="3.40.1700.10">
    <property type="entry name" value="DNA integrity scanning protein, DisA, N-terminal domain"/>
    <property type="match status" value="1"/>
</dbReference>
<protein>
    <recommendedName>
        <fullName evidence="6">Diadenylate cyclase</fullName>
        <shortName evidence="6">DAC</shortName>
        <ecNumber evidence="6">2.7.7.85</ecNumber>
    </recommendedName>
    <alternativeName>
        <fullName evidence="6">Cyclic-di-AMP synthase</fullName>
        <shortName evidence="6">c-di-AMP synthase</shortName>
    </alternativeName>
</protein>
<dbReference type="PROSITE" id="PS51794">
    <property type="entry name" value="DAC"/>
    <property type="match status" value="1"/>
</dbReference>
<keyword evidence="4 6" id="KW-0547">Nucleotide-binding</keyword>
<evidence type="ECO:0000256" key="2">
    <source>
        <dbReference type="ARBA" id="ARBA00022679"/>
    </source>
</evidence>